<organism evidence="2 3">
    <name type="scientific">Chiloscyllium punctatum</name>
    <name type="common">Brownbanded bambooshark</name>
    <name type="synonym">Hemiscyllium punctatum</name>
    <dbReference type="NCBI Taxonomy" id="137246"/>
    <lineage>
        <taxon>Eukaryota</taxon>
        <taxon>Metazoa</taxon>
        <taxon>Chordata</taxon>
        <taxon>Craniata</taxon>
        <taxon>Vertebrata</taxon>
        <taxon>Chondrichthyes</taxon>
        <taxon>Elasmobranchii</taxon>
        <taxon>Galeomorphii</taxon>
        <taxon>Galeoidea</taxon>
        <taxon>Orectolobiformes</taxon>
        <taxon>Hemiscylliidae</taxon>
        <taxon>Chiloscyllium</taxon>
    </lineage>
</organism>
<name>A0A401TUF6_CHIPU</name>
<evidence type="ECO:0000313" key="2">
    <source>
        <dbReference type="EMBL" id="GCC46279.1"/>
    </source>
</evidence>
<evidence type="ECO:0000256" key="1">
    <source>
        <dbReference type="SAM" id="MobiDB-lite"/>
    </source>
</evidence>
<feature type="compositionally biased region" description="Basic and acidic residues" evidence="1">
    <location>
        <begin position="43"/>
        <end position="56"/>
    </location>
</feature>
<proteinExistence type="predicted"/>
<dbReference type="Proteomes" id="UP000287033">
    <property type="component" value="Unassembled WGS sequence"/>
</dbReference>
<dbReference type="EMBL" id="BEZZ01181402">
    <property type="protein sequence ID" value="GCC46279.1"/>
    <property type="molecule type" value="Genomic_DNA"/>
</dbReference>
<feature type="region of interest" description="Disordered" evidence="1">
    <location>
        <begin position="31"/>
        <end position="73"/>
    </location>
</feature>
<protein>
    <submittedName>
        <fullName evidence="2">Uncharacterized protein</fullName>
    </submittedName>
</protein>
<dbReference type="AlphaFoldDB" id="A0A401TUF6"/>
<keyword evidence="3" id="KW-1185">Reference proteome</keyword>
<reference evidence="2 3" key="1">
    <citation type="journal article" date="2018" name="Nat. Ecol. Evol.">
        <title>Shark genomes provide insights into elasmobranch evolution and the origin of vertebrates.</title>
        <authorList>
            <person name="Hara Y"/>
            <person name="Yamaguchi K"/>
            <person name="Onimaru K"/>
            <person name="Kadota M"/>
            <person name="Koyanagi M"/>
            <person name="Keeley SD"/>
            <person name="Tatsumi K"/>
            <person name="Tanaka K"/>
            <person name="Motone F"/>
            <person name="Kageyama Y"/>
            <person name="Nozu R"/>
            <person name="Adachi N"/>
            <person name="Nishimura O"/>
            <person name="Nakagawa R"/>
            <person name="Tanegashima C"/>
            <person name="Kiyatake I"/>
            <person name="Matsumoto R"/>
            <person name="Murakumo K"/>
            <person name="Nishida K"/>
            <person name="Terakita A"/>
            <person name="Kuratani S"/>
            <person name="Sato K"/>
            <person name="Hyodo S Kuraku.S."/>
        </authorList>
    </citation>
    <scope>NUCLEOTIDE SEQUENCE [LARGE SCALE GENOMIC DNA]</scope>
</reference>
<comment type="caution">
    <text evidence="2">The sequence shown here is derived from an EMBL/GenBank/DDBJ whole genome shotgun (WGS) entry which is preliminary data.</text>
</comment>
<sequence>MYRSEYPFGRGMDKAAVLLAHGPDFRDQLADCSEGAVSGPVPGDRDTGRECSDRSSGDPSTLKGAFMGFAGSP</sequence>
<accession>A0A401TUF6</accession>
<gene>
    <name evidence="2" type="ORF">chiPu_0030379</name>
</gene>
<evidence type="ECO:0000313" key="3">
    <source>
        <dbReference type="Proteomes" id="UP000287033"/>
    </source>
</evidence>